<sequence>MVANNEIDASNTIKNSKTNEINTSNAADNSETNEYNGIDDSEINVVDYYEEAYRGSVDIVDVEDVNMDAEVITLKEVKSFFNFDDAEQQIRGYAEFKGFKTKLGQSTMIETENGKIMRKRTILCHHSGRYQLKNSTKSGKSIKLECPWHVNLSRPSKQNSNNYVYITTLNDEHNHEMCPEALQFERDKVFTKEMRDDVEFYIRQCHFGATLIWRILKQKYSFHPVFSKDLYKEIQKYKPTAQFNQGDAARFYEELLTKQCQDPRWFVEVTWEVETSTLTGIFWMSLDQIILWHKFSESIDYDNISGTNRYRMPLSLFVARDNNMKSQIVTQALLSDKTTESYQWTLRMLKKATREKMPGVIITDGDPAMERAVLIECSTTRHLFCIWHIKENLKKMLRGKLGAEFDDFYSAFWKCRNSDTPESFDYYWNKMISKYLLAKQYLERYLYERRKSWAREFIATLFTLEIESTSFVESQNACIKRVLESSNMSLCELSKILINQAENRINQKKYENLVRDVPLTTKYITIFPPIEAIVSCYLCQNVAQHIINQMKECVYYTAYCSSIEEVENTLADEPSESESFEDEPDSVLVCAKFLLNQLDKANIEELHLLTVTKIKARVQTLFSSFKCYESSMLHDEFFELPQQFSSMNSKEDINNNLVEEQLFYGKVWSLIRTATDKCLLHRDYGFIQLIENYLDDVHKREEELAKIRQADVSDDSDKENTCLTVQLKNPLVVNTKGRPKSASHNKNNTNQQLVHKGKRKRDRGPNLCSYCKESGHNIAMCSKRVTDKKD</sequence>
<dbReference type="Proteomes" id="UP000789759">
    <property type="component" value="Unassembled WGS sequence"/>
</dbReference>
<protein>
    <submittedName>
        <fullName evidence="3">16725_t:CDS:1</fullName>
    </submittedName>
</protein>
<organism evidence="3 4">
    <name type="scientific">Cetraspora pellucida</name>
    <dbReference type="NCBI Taxonomy" id="1433469"/>
    <lineage>
        <taxon>Eukaryota</taxon>
        <taxon>Fungi</taxon>
        <taxon>Fungi incertae sedis</taxon>
        <taxon>Mucoromycota</taxon>
        <taxon>Glomeromycotina</taxon>
        <taxon>Glomeromycetes</taxon>
        <taxon>Diversisporales</taxon>
        <taxon>Gigasporaceae</taxon>
        <taxon>Cetraspora</taxon>
    </lineage>
</organism>
<dbReference type="OrthoDB" id="2444656at2759"/>
<comment type="caution">
    <text evidence="3">The sequence shown here is derived from an EMBL/GenBank/DDBJ whole genome shotgun (WGS) entry which is preliminary data.</text>
</comment>
<evidence type="ECO:0000259" key="2">
    <source>
        <dbReference type="Pfam" id="PF10551"/>
    </source>
</evidence>
<evidence type="ECO:0000256" key="1">
    <source>
        <dbReference type="SAM" id="MobiDB-lite"/>
    </source>
</evidence>
<dbReference type="PANTHER" id="PTHR47718">
    <property type="entry name" value="OS01G0519700 PROTEIN"/>
    <property type="match status" value="1"/>
</dbReference>
<gene>
    <name evidence="3" type="ORF">CPELLU_LOCUS5888</name>
</gene>
<feature type="domain" description="MULE transposase" evidence="2">
    <location>
        <begin position="300"/>
        <end position="392"/>
    </location>
</feature>
<dbReference type="PANTHER" id="PTHR47718:SF3">
    <property type="entry name" value="PROTEIN FAR1-RELATED SEQUENCE 5-LIKE"/>
    <property type="match status" value="1"/>
</dbReference>
<keyword evidence="4" id="KW-1185">Reference proteome</keyword>
<feature type="compositionally biased region" description="Polar residues" evidence="1">
    <location>
        <begin position="744"/>
        <end position="753"/>
    </location>
</feature>
<reference evidence="3" key="1">
    <citation type="submission" date="2021-06" db="EMBL/GenBank/DDBJ databases">
        <authorList>
            <person name="Kallberg Y."/>
            <person name="Tangrot J."/>
            <person name="Rosling A."/>
        </authorList>
    </citation>
    <scope>NUCLEOTIDE SEQUENCE</scope>
    <source>
        <strain evidence="3">FL966</strain>
    </source>
</reference>
<accession>A0A9N9BV54</accession>
<proteinExistence type="predicted"/>
<evidence type="ECO:0000313" key="4">
    <source>
        <dbReference type="Proteomes" id="UP000789759"/>
    </source>
</evidence>
<dbReference type="EMBL" id="CAJVQA010003516">
    <property type="protein sequence ID" value="CAG8576463.1"/>
    <property type="molecule type" value="Genomic_DNA"/>
</dbReference>
<dbReference type="InterPro" id="IPR018289">
    <property type="entry name" value="MULE_transposase_dom"/>
</dbReference>
<name>A0A9N9BV54_9GLOM</name>
<dbReference type="Pfam" id="PF10551">
    <property type="entry name" value="MULE"/>
    <property type="match status" value="1"/>
</dbReference>
<feature type="region of interest" description="Disordered" evidence="1">
    <location>
        <begin position="735"/>
        <end position="765"/>
    </location>
</feature>
<feature type="region of interest" description="Disordered" evidence="1">
    <location>
        <begin position="1"/>
        <end position="37"/>
    </location>
</feature>
<feature type="compositionally biased region" description="Polar residues" evidence="1">
    <location>
        <begin position="7"/>
        <end position="35"/>
    </location>
</feature>
<evidence type="ECO:0000313" key="3">
    <source>
        <dbReference type="EMBL" id="CAG8576463.1"/>
    </source>
</evidence>
<dbReference type="AlphaFoldDB" id="A0A9N9BV54"/>